<sequence length="98" mass="11230">MTFPDQLSPVTCHATCFTATFYCNTINFSEALITKDLSPSSIAVRGLFLPLVLRWTFDVLTALFRIQAPRRPLKSILFFDDRDIIIRVHSDDAYREMG</sequence>
<dbReference type="EMBL" id="CAJFCV020000006">
    <property type="protein sequence ID" value="CAG9130770.1"/>
    <property type="molecule type" value="Genomic_DNA"/>
</dbReference>
<reference evidence="1" key="1">
    <citation type="submission" date="2020-09" db="EMBL/GenBank/DDBJ databases">
        <authorList>
            <person name="Kikuchi T."/>
        </authorList>
    </citation>
    <scope>NUCLEOTIDE SEQUENCE</scope>
    <source>
        <strain evidence="1">Ka4C1</strain>
    </source>
</reference>
<protein>
    <submittedName>
        <fullName evidence="1">(pine wood nematode) hypothetical protein</fullName>
    </submittedName>
</protein>
<organism evidence="1 2">
    <name type="scientific">Bursaphelenchus xylophilus</name>
    <name type="common">Pinewood nematode worm</name>
    <name type="synonym">Aphelenchoides xylophilus</name>
    <dbReference type="NCBI Taxonomy" id="6326"/>
    <lineage>
        <taxon>Eukaryota</taxon>
        <taxon>Metazoa</taxon>
        <taxon>Ecdysozoa</taxon>
        <taxon>Nematoda</taxon>
        <taxon>Chromadorea</taxon>
        <taxon>Rhabditida</taxon>
        <taxon>Tylenchina</taxon>
        <taxon>Tylenchomorpha</taxon>
        <taxon>Aphelenchoidea</taxon>
        <taxon>Aphelenchoididae</taxon>
        <taxon>Bursaphelenchus</taxon>
    </lineage>
</organism>
<name>A0A7I8X1V1_BURXY</name>
<dbReference type="AlphaFoldDB" id="A0A7I8X1V1"/>
<dbReference type="EMBL" id="CAJFDI010000006">
    <property type="protein sequence ID" value="CAD5234772.1"/>
    <property type="molecule type" value="Genomic_DNA"/>
</dbReference>
<accession>A0A7I8X1V1</accession>
<dbReference type="Proteomes" id="UP000582659">
    <property type="component" value="Unassembled WGS sequence"/>
</dbReference>
<proteinExistence type="predicted"/>
<evidence type="ECO:0000313" key="2">
    <source>
        <dbReference type="Proteomes" id="UP000659654"/>
    </source>
</evidence>
<evidence type="ECO:0000313" key="1">
    <source>
        <dbReference type="EMBL" id="CAD5234772.1"/>
    </source>
</evidence>
<gene>
    <name evidence="1" type="ORF">BXYJ_LOCUS14863</name>
</gene>
<comment type="caution">
    <text evidence="1">The sequence shown here is derived from an EMBL/GenBank/DDBJ whole genome shotgun (WGS) entry which is preliminary data.</text>
</comment>
<dbReference type="Proteomes" id="UP000659654">
    <property type="component" value="Unassembled WGS sequence"/>
</dbReference>
<keyword evidence="2" id="KW-1185">Reference proteome</keyword>